<dbReference type="AlphaFoldDB" id="A0A9D1RJ20"/>
<comment type="caution">
    <text evidence="1">The sequence shown here is derived from an EMBL/GenBank/DDBJ whole genome shotgun (WGS) entry which is preliminary data.</text>
</comment>
<accession>A0A9D1RJ20</accession>
<evidence type="ECO:0008006" key="3">
    <source>
        <dbReference type="Google" id="ProtNLM"/>
    </source>
</evidence>
<dbReference type="Proteomes" id="UP000824267">
    <property type="component" value="Unassembled WGS sequence"/>
</dbReference>
<proteinExistence type="predicted"/>
<sequence length="232" mass="27226">MRKILFFVFFLFIQIEIFSQGVVVDTLVLNRDTTDLHFIRYTPENARFRFVREKPDIDDESIYMSVVAAFTSRPPERIVGKSVSNGLEKVYPTEEETAYCIIINDTVDIFPLHENSNYNYKEAIKRKGDYFQQMLLVWDFQIKKCDVFKDRKTERRALVLINGQASIVESEEKLHIDDFSRGLVELGADKAIYLDMGSWSQGWYRKKDNTIVDIGKNWKSSHLQTNWLIITD</sequence>
<evidence type="ECO:0000313" key="2">
    <source>
        <dbReference type="Proteomes" id="UP000824267"/>
    </source>
</evidence>
<dbReference type="EMBL" id="DXGG01000221">
    <property type="protein sequence ID" value="HIW87998.1"/>
    <property type="molecule type" value="Genomic_DNA"/>
</dbReference>
<evidence type="ECO:0000313" key="1">
    <source>
        <dbReference type="EMBL" id="HIW87998.1"/>
    </source>
</evidence>
<reference evidence="1" key="2">
    <citation type="submission" date="2021-04" db="EMBL/GenBank/DDBJ databases">
        <authorList>
            <person name="Gilroy R."/>
        </authorList>
    </citation>
    <scope>NUCLEOTIDE SEQUENCE</scope>
    <source>
        <strain evidence="1">Gambia16-930</strain>
    </source>
</reference>
<protein>
    <recommendedName>
        <fullName evidence="3">Phosphodiester glycosidase domain-containing protein</fullName>
    </recommendedName>
</protein>
<name>A0A9D1RJ20_9BACT</name>
<organism evidence="1 2">
    <name type="scientific">Candidatus Onthomorpha intestinigallinarum</name>
    <dbReference type="NCBI Taxonomy" id="2840880"/>
    <lineage>
        <taxon>Bacteria</taxon>
        <taxon>Pseudomonadati</taxon>
        <taxon>Bacteroidota</taxon>
        <taxon>Bacteroidia</taxon>
        <taxon>Bacteroidales</taxon>
        <taxon>Candidatus Onthomorpha</taxon>
    </lineage>
</organism>
<reference evidence="1" key="1">
    <citation type="journal article" date="2021" name="PeerJ">
        <title>Extensive microbial diversity within the chicken gut microbiome revealed by metagenomics and culture.</title>
        <authorList>
            <person name="Gilroy R."/>
            <person name="Ravi A."/>
            <person name="Getino M."/>
            <person name="Pursley I."/>
            <person name="Horton D.L."/>
            <person name="Alikhan N.F."/>
            <person name="Baker D."/>
            <person name="Gharbi K."/>
            <person name="Hall N."/>
            <person name="Watson M."/>
            <person name="Adriaenssens E.M."/>
            <person name="Foster-Nyarko E."/>
            <person name="Jarju S."/>
            <person name="Secka A."/>
            <person name="Antonio M."/>
            <person name="Oren A."/>
            <person name="Chaudhuri R.R."/>
            <person name="La Ragione R."/>
            <person name="Hildebrand F."/>
            <person name="Pallen M.J."/>
        </authorList>
    </citation>
    <scope>NUCLEOTIDE SEQUENCE</scope>
    <source>
        <strain evidence="1">Gambia16-930</strain>
    </source>
</reference>
<gene>
    <name evidence="1" type="ORF">IAC47_06975</name>
</gene>